<reference evidence="1 2" key="1">
    <citation type="submission" date="2019-10" db="EMBL/GenBank/DDBJ databases">
        <title>Genomic and transcriptomic insights into the perfect genentic adaptation of a filamentous nitrogen-fixing cyanobacterium to rice fields.</title>
        <authorList>
            <person name="Chen Z."/>
        </authorList>
    </citation>
    <scope>NUCLEOTIDE SEQUENCE [LARGE SCALE GENOMIC DNA]</scope>
    <source>
        <strain evidence="1">CCNUC1</strain>
    </source>
</reference>
<dbReference type="AlphaFoldDB" id="A0A5P8WE81"/>
<keyword evidence="2" id="KW-1185">Reference proteome</keyword>
<organism evidence="1 2">
    <name type="scientific">Nostoc sphaeroides CCNUC1</name>
    <dbReference type="NCBI Taxonomy" id="2653204"/>
    <lineage>
        <taxon>Bacteria</taxon>
        <taxon>Bacillati</taxon>
        <taxon>Cyanobacteriota</taxon>
        <taxon>Cyanophyceae</taxon>
        <taxon>Nostocales</taxon>
        <taxon>Nostocaceae</taxon>
        <taxon>Nostoc</taxon>
    </lineage>
</organism>
<dbReference type="EMBL" id="CP045227">
    <property type="protein sequence ID" value="QFS50920.1"/>
    <property type="molecule type" value="Genomic_DNA"/>
</dbReference>
<sequence length="37" mass="3919">MGDRSHCGKSVIDNPQLGLIVYLDGLSTTDLEMALVG</sequence>
<protein>
    <submittedName>
        <fullName evidence="1">Uncharacterized protein</fullName>
    </submittedName>
</protein>
<dbReference type="Proteomes" id="UP000326678">
    <property type="component" value="Chromosome Gxm2"/>
</dbReference>
<evidence type="ECO:0000313" key="1">
    <source>
        <dbReference type="EMBL" id="QFS50920.1"/>
    </source>
</evidence>
<gene>
    <name evidence="1" type="ORF">GXM_08414</name>
</gene>
<proteinExistence type="predicted"/>
<dbReference type="KEGG" id="nsh:GXM_08414"/>
<name>A0A5P8WE81_9NOSO</name>
<evidence type="ECO:0000313" key="2">
    <source>
        <dbReference type="Proteomes" id="UP000326678"/>
    </source>
</evidence>
<accession>A0A5P8WE81</accession>